<name>B2TID1_CLOBB</name>
<reference evidence="2" key="1">
    <citation type="submission" date="2009-06" db="EMBL/GenBank/DDBJ databases">
        <authorList>
            <consortium name="US DOE Joint Genome Institute (JGI-PGF)"/>
            <person name="Lucas S."/>
            <person name="Copeland A."/>
            <person name="Lapidus A."/>
            <person name="Glavina del Rio T."/>
            <person name="Dalin E."/>
            <person name="Tice H."/>
            <person name="Bruce D."/>
            <person name="Goodwin L."/>
            <person name="Pitluck S."/>
            <person name="Kyrpides N."/>
            <person name="Mavromatis K."/>
            <person name="Ivanova N."/>
            <person name="Saunders E."/>
            <person name="Brettin T."/>
            <person name="Detter J.C."/>
            <person name="Han C."/>
            <person name="Larimer F."/>
            <person name="Land M."/>
            <person name="Hauser L."/>
            <person name="Markowitz V."/>
            <person name="Cheng J.-F."/>
            <person name="Hugenholtz P."/>
            <person name="Woyke T."/>
            <person name="Wu D."/>
            <person name="Gronow S."/>
            <person name="Klenk H.-P."/>
            <person name="Eisen J.A."/>
        </authorList>
    </citation>
    <scope>NUCLEOTIDE SEQUENCE</scope>
    <source>
        <strain evidence="2">Eklund 17B</strain>
    </source>
</reference>
<evidence type="ECO:0000313" key="2">
    <source>
        <dbReference type="EMBL" id="ACD24388.1"/>
    </source>
</evidence>
<dbReference type="KEGG" id="cbk:CLL_A0185"/>
<dbReference type="EMBL" id="CP001056">
    <property type="protein sequence ID" value="ACD24388.1"/>
    <property type="molecule type" value="Genomic_DNA"/>
</dbReference>
<sequence length="44" mass="5427">MKNPPVYVLKINFIIFINIYSINIMITYTKSKEYMWCFRALKYN</sequence>
<protein>
    <submittedName>
        <fullName evidence="2">Uncharacterized protein</fullName>
    </submittedName>
</protein>
<dbReference type="HOGENOM" id="CLU_3214315_0_0_9"/>
<evidence type="ECO:0000256" key="1">
    <source>
        <dbReference type="SAM" id="Phobius"/>
    </source>
</evidence>
<accession>B2TID1</accession>
<keyword evidence="1" id="KW-1133">Transmembrane helix</keyword>
<gene>
    <name evidence="2" type="ordered locus">CLL_A0185</name>
</gene>
<keyword evidence="1" id="KW-0472">Membrane</keyword>
<keyword evidence="1" id="KW-0812">Transmembrane</keyword>
<organism evidence="2">
    <name type="scientific">Clostridium botulinum (strain Eklund 17B / Type B)</name>
    <dbReference type="NCBI Taxonomy" id="935198"/>
    <lineage>
        <taxon>Bacteria</taxon>
        <taxon>Bacillati</taxon>
        <taxon>Bacillota</taxon>
        <taxon>Clostridia</taxon>
        <taxon>Eubacteriales</taxon>
        <taxon>Clostridiaceae</taxon>
        <taxon>Clostridium</taxon>
    </lineage>
</organism>
<feature type="transmembrane region" description="Helical" evidence="1">
    <location>
        <begin position="6"/>
        <end position="26"/>
    </location>
</feature>
<dbReference type="AlphaFoldDB" id="B2TID1"/>
<reference evidence="2" key="2">
    <citation type="submission" date="2009-08" db="EMBL/GenBank/DDBJ databases">
        <authorList>
            <person name="Shrivastava S."/>
            <person name="Brinkac L.M."/>
            <person name="Dodson R.J."/>
            <person name="Harkins D.M."/>
            <person name="Durkin A.S."/>
            <person name="Sutton G."/>
        </authorList>
    </citation>
    <scope>NUCLEOTIDE SEQUENCE</scope>
    <source>
        <strain evidence="2">Eklund 17B</strain>
    </source>
</reference>
<proteinExistence type="predicted"/>